<evidence type="ECO:0000256" key="2">
    <source>
        <dbReference type="ARBA" id="ARBA00022692"/>
    </source>
</evidence>
<proteinExistence type="predicted"/>
<keyword evidence="3 5" id="KW-1133">Transmembrane helix</keyword>
<feature type="transmembrane region" description="Helical" evidence="5">
    <location>
        <begin position="261"/>
        <end position="280"/>
    </location>
</feature>
<dbReference type="GO" id="GO:0016020">
    <property type="term" value="C:membrane"/>
    <property type="evidence" value="ECO:0007669"/>
    <property type="project" value="UniProtKB-SubCell"/>
</dbReference>
<feature type="transmembrane region" description="Helical" evidence="5">
    <location>
        <begin position="104"/>
        <end position="122"/>
    </location>
</feature>
<evidence type="ECO:0000313" key="8">
    <source>
        <dbReference type="Proteomes" id="UP000006853"/>
    </source>
</evidence>
<dbReference type="GO" id="GO:0005737">
    <property type="term" value="C:cytoplasm"/>
    <property type="evidence" value="ECO:0007669"/>
    <property type="project" value="TreeGrafter"/>
</dbReference>
<feature type="transmembrane region" description="Helical" evidence="5">
    <location>
        <begin position="21"/>
        <end position="41"/>
    </location>
</feature>
<evidence type="ECO:0000256" key="5">
    <source>
        <dbReference type="SAM" id="Phobius"/>
    </source>
</evidence>
<feature type="transmembrane region" description="Helical" evidence="5">
    <location>
        <begin position="77"/>
        <end position="97"/>
    </location>
</feature>
<name>A0A1G4KQ61_KOMPC</name>
<keyword evidence="8" id="KW-1185">Reference proteome</keyword>
<dbReference type="PANTHER" id="PTHR10783:SF46">
    <property type="entry name" value="PROTEIN ERD1 HOMOLOG 2"/>
    <property type="match status" value="1"/>
</dbReference>
<dbReference type="Pfam" id="PF03124">
    <property type="entry name" value="EXS"/>
    <property type="match status" value="1"/>
</dbReference>
<evidence type="ECO:0000259" key="6">
    <source>
        <dbReference type="PROSITE" id="PS51380"/>
    </source>
</evidence>
<reference evidence="7 8" key="2">
    <citation type="journal article" date="2016" name="FEMS Yeast Res.">
        <title>Curation of the genome annotation of Pichia pastoris (Komagataella phaffii) CBS7435 from gene level to protein function.</title>
        <authorList>
            <person name="Valli M."/>
            <person name="Tatto N.E."/>
            <person name="Peymann A."/>
            <person name="Gruber C."/>
            <person name="Landes N."/>
            <person name="Ekker H."/>
            <person name="Thallinger G.G."/>
            <person name="Mattanovich D."/>
            <person name="Gasser B."/>
            <person name="Graf A.B."/>
        </authorList>
    </citation>
    <scope>GENOME REANNOTATION</scope>
    <source>
        <strain evidence="7 8">ATCC 76273 / CBS 7435 / CECT 11047 / NRRL Y-11430 / Wegner 21-1</strain>
    </source>
</reference>
<reference evidence="7 8" key="1">
    <citation type="journal article" date="2011" name="J. Biotechnol.">
        <title>High-quality genome sequence of Pichia pastoris CBS7435.</title>
        <authorList>
            <person name="Kuberl A."/>
            <person name="Schneider J."/>
            <person name="Thallinger G.G."/>
            <person name="Anderl I."/>
            <person name="Wibberg D."/>
            <person name="Hajek T."/>
            <person name="Jaenicke S."/>
            <person name="Brinkrolf K."/>
            <person name="Goesmann A."/>
            <person name="Szczepanowski R."/>
            <person name="Puhler A."/>
            <person name="Schwab H."/>
            <person name="Glieder A."/>
            <person name="Pichler H."/>
        </authorList>
    </citation>
    <scope>NUCLEOTIDE SEQUENCE [LARGE SCALE GENOMIC DNA]</scope>
    <source>
        <strain evidence="8">ATCC 76273 / CBS 7435 / CECT 11047 / NRRL Y-11430 / Wegner 21-1</strain>
    </source>
</reference>
<keyword evidence="4 5" id="KW-0472">Membrane</keyword>
<evidence type="ECO:0000256" key="1">
    <source>
        <dbReference type="ARBA" id="ARBA00004141"/>
    </source>
</evidence>
<accession>A0A1G4KQ61</accession>
<comment type="subcellular location">
    <subcellularLocation>
        <location evidence="1">Membrane</location>
        <topology evidence="1">Multi-pass membrane protein</topology>
    </subcellularLocation>
</comment>
<evidence type="ECO:0000256" key="4">
    <source>
        <dbReference type="ARBA" id="ARBA00023136"/>
    </source>
</evidence>
<dbReference type="PROSITE" id="PS51380">
    <property type="entry name" value="EXS"/>
    <property type="match status" value="1"/>
</dbReference>
<dbReference type="InterPro" id="IPR004342">
    <property type="entry name" value="EXS_C"/>
</dbReference>
<gene>
    <name evidence="7" type="primary">ERD1</name>
    <name evidence="7" type="ordered locus">PP7435_Chr3-1391</name>
</gene>
<feature type="domain" description="EXS" evidence="6">
    <location>
        <begin position="191"/>
        <end position="390"/>
    </location>
</feature>
<protein>
    <submittedName>
        <fullName evidence="7">Lumenal endoplasmic reticulum proteins retention</fullName>
    </submittedName>
</protein>
<dbReference type="Proteomes" id="UP000006853">
    <property type="component" value="Chromosome 3"/>
</dbReference>
<evidence type="ECO:0000256" key="3">
    <source>
        <dbReference type="ARBA" id="ARBA00022989"/>
    </source>
</evidence>
<dbReference type="AlphaFoldDB" id="A0A1G4KQ61"/>
<dbReference type="EMBL" id="FR839630">
    <property type="protein sequence ID" value="SCV12149.1"/>
    <property type="molecule type" value="Genomic_DNA"/>
</dbReference>
<dbReference type="PANTHER" id="PTHR10783">
    <property type="entry name" value="XENOTROPIC AND POLYTROPIC RETROVIRUS RECEPTOR 1-RELATED"/>
    <property type="match status" value="1"/>
</dbReference>
<evidence type="ECO:0000313" key="7">
    <source>
        <dbReference type="EMBL" id="SCV12149.1"/>
    </source>
</evidence>
<sequence>MSTSKKEKSEKEAEQLSIFDIFLCLPYRIIALLNMGLWLWYFCVRVCLSHNIDIFQVLKLQVSQQDLLKIQSRTLDFTLSITAVSFCSVAGCILFNIQGYQWKAIEFIPLIVILYIILRLFYGRSPNKRRLTQTVRRILIGNIDMDFRSNDILLTDTLTSYSKVMLDFIIYLLSLRRGSVLPNIETQTVSINRDINAVLEMAIISYPILIRFNQCLSEYHFSGNRNKLHLYNSIKYCTGLLPLLIRIYLQASTPHNKLQTIITHLWYLSLFIHSLFGLIWDISIDWNFQMFSTTLSGQSELLRTKLMFNVKLYYYLAIIIDTCLRFVWIGRFNGYLNHHLFQRESGYFLLQCLEIFRRWVWLFIKVETEFLKTMNADVENTYEMGDIKYT</sequence>
<organism evidence="7 8">
    <name type="scientific">Komagataella phaffii (strain ATCC 76273 / CBS 7435 / CECT 11047 / NRRL Y-11430 / Wegner 21-1)</name>
    <name type="common">Yeast</name>
    <name type="synonym">Pichia pastoris</name>
    <dbReference type="NCBI Taxonomy" id="981350"/>
    <lineage>
        <taxon>Eukaryota</taxon>
        <taxon>Fungi</taxon>
        <taxon>Dikarya</taxon>
        <taxon>Ascomycota</taxon>
        <taxon>Saccharomycotina</taxon>
        <taxon>Pichiomycetes</taxon>
        <taxon>Pichiales</taxon>
        <taxon>Pichiaceae</taxon>
        <taxon>Komagataella</taxon>
    </lineage>
</organism>
<keyword evidence="2 5" id="KW-0812">Transmembrane</keyword>
<feature type="transmembrane region" description="Helical" evidence="5">
    <location>
        <begin position="312"/>
        <end position="330"/>
    </location>
</feature>